<evidence type="ECO:0000256" key="1">
    <source>
        <dbReference type="ARBA" id="ARBA00022603"/>
    </source>
</evidence>
<dbReference type="PRINTS" id="PR00505">
    <property type="entry name" value="D12N6MTFRASE"/>
</dbReference>
<dbReference type="InterPro" id="IPR029063">
    <property type="entry name" value="SAM-dependent_MTases_sf"/>
</dbReference>
<dbReference type="InterPro" id="IPR012327">
    <property type="entry name" value="MeTrfase_D12"/>
</dbReference>
<keyword evidence="3" id="KW-0949">S-adenosyl-L-methionine</keyword>
<evidence type="ECO:0000313" key="5">
    <source>
        <dbReference type="Proteomes" id="UP001050975"/>
    </source>
</evidence>
<gene>
    <name evidence="4" type="ORF">MiSe_62450</name>
</gene>
<proteinExistence type="predicted"/>
<comment type="caution">
    <text evidence="4">The sequence shown here is derived from an EMBL/GenBank/DDBJ whole genome shotgun (WGS) entry which is preliminary data.</text>
</comment>
<dbReference type="GO" id="GO:0032259">
    <property type="term" value="P:methylation"/>
    <property type="evidence" value="ECO:0007669"/>
    <property type="project" value="UniProtKB-KW"/>
</dbReference>
<keyword evidence="1" id="KW-0489">Methyltransferase</keyword>
<dbReference type="AlphaFoldDB" id="A0AAV3XGN9"/>
<dbReference type="Proteomes" id="UP001050975">
    <property type="component" value="Unassembled WGS sequence"/>
</dbReference>
<evidence type="ECO:0008006" key="6">
    <source>
        <dbReference type="Google" id="ProtNLM"/>
    </source>
</evidence>
<dbReference type="EMBL" id="BLAY01000122">
    <property type="protein sequence ID" value="GET41433.1"/>
    <property type="molecule type" value="Genomic_DNA"/>
</dbReference>
<evidence type="ECO:0000256" key="3">
    <source>
        <dbReference type="ARBA" id="ARBA00022691"/>
    </source>
</evidence>
<sequence length="291" mass="33545">MVQMATLPHPIQYQGSKRNLASDILRFLPNRVERLVEPFAGTAAISIAASSRLISQIFWINDLNKPLIELLKLIVQYGFITTEELKQRYGYNHPPRAARDVREHGIPLETFRVTGTDGRRIAAYKFADISKARFTRLSGRTGLSKQLKNELIRRFGCKCFIYLEEVDERELQIDHRVPFEVDGEPELEPEHFMLLCGSAKLILYIGVVLTHMQITINLPQDLEQYLIQQATQLNIPLETFILQSLRQITQLPLSKTSQWSSEILSYTGIPDFPAFESYRDELLPPRELELF</sequence>
<dbReference type="GO" id="GO:0009007">
    <property type="term" value="F:site-specific DNA-methyltransferase (adenine-specific) activity"/>
    <property type="evidence" value="ECO:0007669"/>
    <property type="project" value="UniProtKB-EC"/>
</dbReference>
<dbReference type="SUPFAM" id="SSF53335">
    <property type="entry name" value="S-adenosyl-L-methionine-dependent methyltransferases"/>
    <property type="match status" value="1"/>
</dbReference>
<keyword evidence="2" id="KW-0808">Transferase</keyword>
<dbReference type="GO" id="GO:0009307">
    <property type="term" value="P:DNA restriction-modification system"/>
    <property type="evidence" value="ECO:0007669"/>
    <property type="project" value="InterPro"/>
</dbReference>
<dbReference type="Gene3D" id="3.40.50.150">
    <property type="entry name" value="Vaccinia Virus protein VP39"/>
    <property type="match status" value="1"/>
</dbReference>
<keyword evidence="5" id="KW-1185">Reference proteome</keyword>
<name>A0AAV3XGN9_9CYAN</name>
<reference evidence="4" key="1">
    <citation type="submission" date="2019-10" db="EMBL/GenBank/DDBJ databases">
        <title>Draft genome sequece of Microseira wollei NIES-4236.</title>
        <authorList>
            <person name="Yamaguchi H."/>
            <person name="Suzuki S."/>
            <person name="Kawachi M."/>
        </authorList>
    </citation>
    <scope>NUCLEOTIDE SEQUENCE</scope>
    <source>
        <strain evidence="4">NIES-4236</strain>
    </source>
</reference>
<evidence type="ECO:0000256" key="2">
    <source>
        <dbReference type="ARBA" id="ARBA00022679"/>
    </source>
</evidence>
<protein>
    <recommendedName>
        <fullName evidence="6">Site-specific DNA-methyltransferase (adenine-specific)</fullName>
    </recommendedName>
</protein>
<evidence type="ECO:0000313" key="4">
    <source>
        <dbReference type="EMBL" id="GET41433.1"/>
    </source>
</evidence>
<dbReference type="Pfam" id="PF02086">
    <property type="entry name" value="MethyltransfD12"/>
    <property type="match status" value="1"/>
</dbReference>
<organism evidence="4 5">
    <name type="scientific">Microseira wollei NIES-4236</name>
    <dbReference type="NCBI Taxonomy" id="2530354"/>
    <lineage>
        <taxon>Bacteria</taxon>
        <taxon>Bacillati</taxon>
        <taxon>Cyanobacteriota</taxon>
        <taxon>Cyanophyceae</taxon>
        <taxon>Oscillatoriophycideae</taxon>
        <taxon>Aerosakkonematales</taxon>
        <taxon>Aerosakkonemataceae</taxon>
        <taxon>Microseira</taxon>
    </lineage>
</organism>
<accession>A0AAV3XGN9</accession>